<evidence type="ECO:0000313" key="2">
    <source>
        <dbReference type="EMBL" id="EEB12196.1"/>
    </source>
</evidence>
<reference evidence="2" key="2">
    <citation type="submission" date="2007-04" db="EMBL/GenBank/DDBJ databases">
        <title>The genome of the human body louse.</title>
        <authorList>
            <consortium name="The Human Body Louse Genome Consortium"/>
            <person name="Kirkness E."/>
            <person name="Walenz B."/>
            <person name="Hass B."/>
            <person name="Bruggner R."/>
            <person name="Strausberg R."/>
        </authorList>
    </citation>
    <scope>NUCLEOTIDE SEQUENCE</scope>
    <source>
        <strain>USDA</strain>
    </source>
</reference>
<dbReference type="GeneID" id="8236588"/>
<dbReference type="EMBL" id="DS235123">
    <property type="protein sequence ID" value="EEB12196.1"/>
    <property type="molecule type" value="Genomic_DNA"/>
</dbReference>
<gene>
    <name evidence="3" type="primary">8236588</name>
    <name evidence="2" type="ORF">Phum_PHUM163880</name>
</gene>
<accession>E0VFP0</accession>
<dbReference type="SUPFAM" id="SSF46689">
    <property type="entry name" value="Homeodomain-like"/>
    <property type="match status" value="1"/>
</dbReference>
<dbReference type="eggNOG" id="KOG4834">
    <property type="taxonomic scope" value="Eukaryota"/>
</dbReference>
<dbReference type="STRING" id="121224.E0VFP0"/>
<dbReference type="InterPro" id="IPR001005">
    <property type="entry name" value="SANT/Myb"/>
</dbReference>
<dbReference type="PANTHER" id="PTHR21397:SF2">
    <property type="entry name" value="CHROMATIN COMPLEXES SUBUNIT BAP18"/>
    <property type="match status" value="1"/>
</dbReference>
<comment type="subcellular location">
    <subcellularLocation>
        <location evidence="1">Nucleus</location>
    </subcellularLocation>
</comment>
<dbReference type="OrthoDB" id="10021571at2759"/>
<dbReference type="InParanoid" id="E0VFP0"/>
<evidence type="ECO:0000313" key="4">
    <source>
        <dbReference type="Proteomes" id="UP000009046"/>
    </source>
</evidence>
<dbReference type="KEGG" id="phu:Phum_PHUM163880"/>
<dbReference type="GO" id="GO:0071339">
    <property type="term" value="C:MLL1 complex"/>
    <property type="evidence" value="ECO:0007669"/>
    <property type="project" value="TreeGrafter"/>
</dbReference>
<dbReference type="Proteomes" id="UP000009046">
    <property type="component" value="Unassembled WGS sequence"/>
</dbReference>
<dbReference type="HOGENOM" id="CLU_104449_1_0_1"/>
<evidence type="ECO:0000313" key="3">
    <source>
        <dbReference type="EnsemblMetazoa" id="PHUM163880-PA"/>
    </source>
</evidence>
<dbReference type="GO" id="GO:0016589">
    <property type="term" value="C:NURF complex"/>
    <property type="evidence" value="ECO:0007669"/>
    <property type="project" value="TreeGrafter"/>
</dbReference>
<proteinExistence type="predicted"/>
<dbReference type="OMA" id="GKWADED"/>
<protein>
    <recommendedName>
        <fullName evidence="5">Chromatin complexes subunit BAP18</fullName>
    </recommendedName>
</protein>
<dbReference type="Gene3D" id="1.10.10.60">
    <property type="entry name" value="Homeodomain-like"/>
    <property type="match status" value="1"/>
</dbReference>
<dbReference type="EnsemblMetazoa" id="PHUM163880-RA">
    <property type="protein sequence ID" value="PHUM163880-PA"/>
    <property type="gene ID" value="PHUM163880"/>
</dbReference>
<dbReference type="CTD" id="8236588"/>
<name>E0VFP0_PEDHC</name>
<evidence type="ECO:0000256" key="1">
    <source>
        <dbReference type="ARBA" id="ARBA00004123"/>
    </source>
</evidence>
<sequence>MQLHPTADSTAGTKWTDEEIEMLRLAVNRFAEDLRTISEHIKEKTVSQIRTTLKKKAFEDAGLPVQRPLIQSVQTVQQTATQPGLIGKSEVTLNMLNAPESEVDVEGLQEEVKLEFDGAPEEVTS</sequence>
<dbReference type="RefSeq" id="XP_002424934.1">
    <property type="nucleotide sequence ID" value="XM_002424889.1"/>
</dbReference>
<reference evidence="3" key="3">
    <citation type="submission" date="2020-05" db="UniProtKB">
        <authorList>
            <consortium name="EnsemblMetazoa"/>
        </authorList>
    </citation>
    <scope>IDENTIFICATION</scope>
    <source>
        <strain evidence="3">USDA</strain>
    </source>
</reference>
<dbReference type="FunFam" id="1.10.10.60:FF:000452">
    <property type="entry name" value="Chromatin complexes subunit BAP18"/>
    <property type="match status" value="1"/>
</dbReference>
<dbReference type="EMBL" id="AAZO01001915">
    <property type="status" value="NOT_ANNOTATED_CDS"/>
    <property type="molecule type" value="Genomic_DNA"/>
</dbReference>
<dbReference type="VEuPathDB" id="VectorBase:PHUM163880"/>
<dbReference type="InterPro" id="IPR009057">
    <property type="entry name" value="Homeodomain-like_sf"/>
</dbReference>
<reference evidence="2" key="1">
    <citation type="submission" date="2007-04" db="EMBL/GenBank/DDBJ databases">
        <title>Annotation of Pediculus humanus corporis strain USDA.</title>
        <authorList>
            <person name="Kirkness E."/>
            <person name="Hannick L."/>
            <person name="Hass B."/>
            <person name="Bruggner R."/>
            <person name="Lawson D."/>
            <person name="Bidwell S."/>
            <person name="Joardar V."/>
            <person name="Caler E."/>
            <person name="Walenz B."/>
            <person name="Inman J."/>
            <person name="Schobel S."/>
            <person name="Galinsky K."/>
            <person name="Amedeo P."/>
            <person name="Strausberg R."/>
        </authorList>
    </citation>
    <scope>NUCLEOTIDE SEQUENCE</scope>
    <source>
        <strain>USDA</strain>
    </source>
</reference>
<organism>
    <name type="scientific">Pediculus humanus subsp. corporis</name>
    <name type="common">Body louse</name>
    <dbReference type="NCBI Taxonomy" id="121224"/>
    <lineage>
        <taxon>Eukaryota</taxon>
        <taxon>Metazoa</taxon>
        <taxon>Ecdysozoa</taxon>
        <taxon>Arthropoda</taxon>
        <taxon>Hexapoda</taxon>
        <taxon>Insecta</taxon>
        <taxon>Pterygota</taxon>
        <taxon>Neoptera</taxon>
        <taxon>Paraneoptera</taxon>
        <taxon>Psocodea</taxon>
        <taxon>Troctomorpha</taxon>
        <taxon>Phthiraptera</taxon>
        <taxon>Anoplura</taxon>
        <taxon>Pediculidae</taxon>
        <taxon>Pediculus</taxon>
    </lineage>
</organism>
<evidence type="ECO:0008006" key="5">
    <source>
        <dbReference type="Google" id="ProtNLM"/>
    </source>
</evidence>
<dbReference type="AlphaFoldDB" id="E0VFP0"/>
<keyword evidence="4" id="KW-1185">Reference proteome</keyword>
<dbReference type="CDD" id="cd00167">
    <property type="entry name" value="SANT"/>
    <property type="match status" value="1"/>
</dbReference>
<dbReference type="PANTHER" id="PTHR21397">
    <property type="entry name" value="CHROMATIN COMPLEXES SUBUNIT BAP18-RELATED"/>
    <property type="match status" value="1"/>
</dbReference>